<sequence length="66" mass="7569">IKAELDEVHGTSAPVFATVYNWVNEFKRSRTSTKDEHLSGRPVEVTTPEMIDKVHDMVLSDRRIEV</sequence>
<dbReference type="InParanoid" id="E2B2F7"/>
<dbReference type="InterPro" id="IPR052709">
    <property type="entry name" value="Transposase-MT_Hybrid"/>
</dbReference>
<dbReference type="OrthoDB" id="10033972at2759"/>
<reference evidence="1 2" key="1">
    <citation type="journal article" date="2010" name="Science">
        <title>Genomic comparison of the ants Camponotus floridanus and Harpegnathos saltator.</title>
        <authorList>
            <person name="Bonasio R."/>
            <person name="Zhang G."/>
            <person name="Ye C."/>
            <person name="Mutti N.S."/>
            <person name="Fang X."/>
            <person name="Qin N."/>
            <person name="Donahue G."/>
            <person name="Yang P."/>
            <person name="Li Q."/>
            <person name="Li C."/>
            <person name="Zhang P."/>
            <person name="Huang Z."/>
            <person name="Berger S.L."/>
            <person name="Reinberg D."/>
            <person name="Wang J."/>
            <person name="Liebig J."/>
        </authorList>
    </citation>
    <scope>NUCLEOTIDE SEQUENCE [LARGE SCALE GENOMIC DNA]</scope>
    <source>
        <strain evidence="1 2">R22 G/1</strain>
    </source>
</reference>
<dbReference type="PANTHER" id="PTHR46060:SF1">
    <property type="entry name" value="MARINER MOS1 TRANSPOSASE-LIKE PROTEIN"/>
    <property type="match status" value="1"/>
</dbReference>
<dbReference type="OMA" id="LRTVYKW"/>
<evidence type="ECO:0008006" key="3">
    <source>
        <dbReference type="Google" id="ProtNLM"/>
    </source>
</evidence>
<keyword evidence="2" id="KW-1185">Reference proteome</keyword>
<name>E2B2F7_HARSA</name>
<accession>E2B2F7</accession>
<dbReference type="AlphaFoldDB" id="E2B2F7"/>
<proteinExistence type="predicted"/>
<dbReference type="EMBL" id="GL445138">
    <property type="protein sequence ID" value="EFN90124.1"/>
    <property type="molecule type" value="Genomic_DNA"/>
</dbReference>
<dbReference type="Proteomes" id="UP000008237">
    <property type="component" value="Unassembled WGS sequence"/>
</dbReference>
<dbReference type="PANTHER" id="PTHR46060">
    <property type="entry name" value="MARINER MOS1 TRANSPOSASE-LIKE PROTEIN"/>
    <property type="match status" value="1"/>
</dbReference>
<evidence type="ECO:0000313" key="1">
    <source>
        <dbReference type="EMBL" id="EFN90124.1"/>
    </source>
</evidence>
<feature type="non-terminal residue" evidence="1">
    <location>
        <position position="1"/>
    </location>
</feature>
<evidence type="ECO:0000313" key="2">
    <source>
        <dbReference type="Proteomes" id="UP000008237"/>
    </source>
</evidence>
<protein>
    <recommendedName>
        <fullName evidence="3">Mos1 transposase HTH domain-containing protein</fullName>
    </recommendedName>
</protein>
<organism evidence="2">
    <name type="scientific">Harpegnathos saltator</name>
    <name type="common">Jerdon's jumping ant</name>
    <dbReference type="NCBI Taxonomy" id="610380"/>
    <lineage>
        <taxon>Eukaryota</taxon>
        <taxon>Metazoa</taxon>
        <taxon>Ecdysozoa</taxon>
        <taxon>Arthropoda</taxon>
        <taxon>Hexapoda</taxon>
        <taxon>Insecta</taxon>
        <taxon>Pterygota</taxon>
        <taxon>Neoptera</taxon>
        <taxon>Endopterygota</taxon>
        <taxon>Hymenoptera</taxon>
        <taxon>Apocrita</taxon>
        <taxon>Aculeata</taxon>
        <taxon>Formicoidea</taxon>
        <taxon>Formicidae</taxon>
        <taxon>Ponerinae</taxon>
        <taxon>Ponerini</taxon>
        <taxon>Harpegnathos</taxon>
    </lineage>
</organism>
<gene>
    <name evidence="1" type="ORF">EAI_08366</name>
</gene>
<feature type="non-terminal residue" evidence="1">
    <location>
        <position position="66"/>
    </location>
</feature>